<proteinExistence type="predicted"/>
<reference evidence="1 2" key="1">
    <citation type="journal article" date="2020" name="Cell">
        <title>Large-Scale Comparative Analyses of Tick Genomes Elucidate Their Genetic Diversity and Vector Capacities.</title>
        <authorList>
            <consortium name="Tick Genome and Microbiome Consortium (TIGMIC)"/>
            <person name="Jia N."/>
            <person name="Wang J."/>
            <person name="Shi W."/>
            <person name="Du L."/>
            <person name="Sun Y."/>
            <person name="Zhan W."/>
            <person name="Jiang J.F."/>
            <person name="Wang Q."/>
            <person name="Zhang B."/>
            <person name="Ji P."/>
            <person name="Bell-Sakyi L."/>
            <person name="Cui X.M."/>
            <person name="Yuan T.T."/>
            <person name="Jiang B.G."/>
            <person name="Yang W.F."/>
            <person name="Lam T.T."/>
            <person name="Chang Q.C."/>
            <person name="Ding S.J."/>
            <person name="Wang X.J."/>
            <person name="Zhu J.G."/>
            <person name="Ruan X.D."/>
            <person name="Zhao L."/>
            <person name="Wei J.T."/>
            <person name="Ye R.Z."/>
            <person name="Que T.C."/>
            <person name="Du C.H."/>
            <person name="Zhou Y.H."/>
            <person name="Cheng J.X."/>
            <person name="Dai P.F."/>
            <person name="Guo W.B."/>
            <person name="Han X.H."/>
            <person name="Huang E.J."/>
            <person name="Li L.F."/>
            <person name="Wei W."/>
            <person name="Gao Y.C."/>
            <person name="Liu J.Z."/>
            <person name="Shao H.Z."/>
            <person name="Wang X."/>
            <person name="Wang C.C."/>
            <person name="Yang T.C."/>
            <person name="Huo Q.B."/>
            <person name="Li W."/>
            <person name="Chen H.Y."/>
            <person name="Chen S.E."/>
            <person name="Zhou L.G."/>
            <person name="Ni X.B."/>
            <person name="Tian J.H."/>
            <person name="Sheng Y."/>
            <person name="Liu T."/>
            <person name="Pan Y.S."/>
            <person name="Xia L.Y."/>
            <person name="Li J."/>
            <person name="Zhao F."/>
            <person name="Cao W.C."/>
        </authorList>
    </citation>
    <scope>NUCLEOTIDE SEQUENCE [LARGE SCALE GENOMIC DNA]</scope>
    <source>
        <strain evidence="1">Iper-2018</strain>
    </source>
</reference>
<accession>A0AC60P0A5</accession>
<dbReference type="EMBL" id="JABSTQ010011328">
    <property type="protein sequence ID" value="KAG0412715.1"/>
    <property type="molecule type" value="Genomic_DNA"/>
</dbReference>
<gene>
    <name evidence="1" type="ORF">HPB47_010105</name>
</gene>
<organism evidence="1 2">
    <name type="scientific">Ixodes persulcatus</name>
    <name type="common">Taiga tick</name>
    <dbReference type="NCBI Taxonomy" id="34615"/>
    <lineage>
        <taxon>Eukaryota</taxon>
        <taxon>Metazoa</taxon>
        <taxon>Ecdysozoa</taxon>
        <taxon>Arthropoda</taxon>
        <taxon>Chelicerata</taxon>
        <taxon>Arachnida</taxon>
        <taxon>Acari</taxon>
        <taxon>Parasitiformes</taxon>
        <taxon>Ixodida</taxon>
        <taxon>Ixodoidea</taxon>
        <taxon>Ixodidae</taxon>
        <taxon>Ixodinae</taxon>
        <taxon>Ixodes</taxon>
    </lineage>
</organism>
<name>A0AC60P0A5_IXOPE</name>
<evidence type="ECO:0000313" key="2">
    <source>
        <dbReference type="Proteomes" id="UP000805193"/>
    </source>
</evidence>
<keyword evidence="2" id="KW-1185">Reference proteome</keyword>
<protein>
    <submittedName>
        <fullName evidence="1">Uncharacterized protein</fullName>
    </submittedName>
</protein>
<evidence type="ECO:0000313" key="1">
    <source>
        <dbReference type="EMBL" id="KAG0412715.1"/>
    </source>
</evidence>
<dbReference type="Proteomes" id="UP000805193">
    <property type="component" value="Unassembled WGS sequence"/>
</dbReference>
<comment type="caution">
    <text evidence="1">The sequence shown here is derived from an EMBL/GenBank/DDBJ whole genome shotgun (WGS) entry which is preliminary data.</text>
</comment>
<sequence length="306" mass="33946">MTVTAHQLSDGTSGYVPLMDVSGLVAVLYLLAVRGLFDRCDVELGHDTYGEYPSTYARRLPRWLRMPFNTAVNVLYLLCGWYWLRKAGCEEETRAETKALRGPLLMPAEAAYWFRAYGWLCVHRGIVQALFMVAQSRRLASLCELSRLLIVSWCVLWSLRLLGFLGEGTSRFVAALAVPVVHFVCCLRDPRGHERAEIYQGLLMVLLLACLQFRYGDVAHSLTSLALGCVCAALLAVLARNDVELARSGPPLFRSLTGFFWSRVCEALALHCAARFMFAVSVNKYVDSSLQYDFPGTPTVAGGGAT</sequence>